<dbReference type="EMBL" id="CP011970">
    <property type="protein sequence ID" value="AKP44710.1"/>
    <property type="molecule type" value="Genomic_DNA"/>
</dbReference>
<sequence length="560" mass="60063">MQTEWNFGYNGSPQSVILKPGKYKFECWGSSGGINNSSWHTDAKGGYSKGEITLKKQTTLYVYVGESGFASSSTSNNTKSGFNGGGKGYLNQQVMGTYYSMYGGGATDIRLVGGAWDNEQGLLSRIIVAGGGGGSYSPYTGGAGGGLAGGTGYSANDRHRPGGTQYQGGIGRVSTENGSFGKGCSAKDSTGEGGGGGWFGGAGMNGVGAGGGGSGYVLTKDSYKPTGYTPTSEYYFDNVVMESGGNTAGAYGYALITLLQALPFLTVSSYNSTQATFKADHTDPTLLTKIEVFIDDVLKETITTDLTTEKTINYTLEDNALHTLKIVVTDSNNATAEKVLSISKNIMPLPENVNLNDISTKLVEVNAGFKVGKTSIINTLALKNIEASLNNTLVELSEKIKASFDSGDASIEDLTNKLTQANNTIGQLNSKYKVASGSSVVNSCVNKYGFYHGSDYLFLFPGAIQINGLNFVPNIFFTTFELIDSGYFRKFFVFACRGIFTQDFVITAHYHRLETYLKDFKVEGEVLKLNERDVYMDNRGIQLPCQRQGSSFKWQAIKFI</sequence>
<keyword evidence="2" id="KW-1185">Reference proteome</keyword>
<evidence type="ECO:0000313" key="1">
    <source>
        <dbReference type="EMBL" id="AKP44710.1"/>
    </source>
</evidence>
<protein>
    <submittedName>
        <fullName evidence="1">Glycine rich protein</fullName>
    </submittedName>
</protein>
<dbReference type="Proteomes" id="UP001510562">
    <property type="component" value="Chromosome"/>
</dbReference>
<organism evidence="1 2">
    <name type="scientific">Clostridioides difficile ATCC 9689 = DSM 1296</name>
    <dbReference type="NCBI Taxonomy" id="1121308"/>
    <lineage>
        <taxon>Bacteria</taxon>
        <taxon>Bacillati</taxon>
        <taxon>Bacillota</taxon>
        <taxon>Clostridia</taxon>
        <taxon>Peptostreptococcales</taxon>
        <taxon>Peptostreptococcaceae</taxon>
        <taxon>Clostridioides</taxon>
    </lineage>
</organism>
<name>A0ACA7UNW0_CLODI</name>
<accession>A0ACA7UNW0</accession>
<reference evidence="1 2" key="1">
    <citation type="journal article" date="2015" name="Genome Announc.">
        <title>Complete Genome Sequence of the Novel Temperate Clostridium difficile Phage phiCDIF1296T.</title>
        <authorList>
            <person name="Wittmann J."/>
            <person name="Riedel T."/>
            <person name="Bunk B."/>
            <person name="Sproer C."/>
            <person name="Gronow S."/>
            <person name="Overmann J."/>
        </authorList>
    </citation>
    <scope>NUCLEOTIDE SEQUENCE [LARGE SCALE GENOMIC DNA]</scope>
    <source>
        <strain evidence="2">ATCC 9689 / DSM 1296 / BCRC 10642 / JCM 1296 / NCIMB 10666 / NCTC 11209 / 90556-M6S</strain>
    </source>
</reference>
<gene>
    <name evidence="1" type="ORF">CDIF1296T_phi036</name>
</gene>
<proteinExistence type="predicted"/>
<evidence type="ECO:0000313" key="2">
    <source>
        <dbReference type="Proteomes" id="UP001510562"/>
    </source>
</evidence>